<dbReference type="AlphaFoldDB" id="A0A5B8US75"/>
<accession>A0A5B8US75</accession>
<dbReference type="InterPro" id="IPR000477">
    <property type="entry name" value="RT_dom"/>
</dbReference>
<dbReference type="OrthoDB" id="9780724at2"/>
<dbReference type="SUPFAM" id="SSF56672">
    <property type="entry name" value="DNA/RNA polymerases"/>
    <property type="match status" value="1"/>
</dbReference>
<dbReference type="EMBL" id="CP042436">
    <property type="protein sequence ID" value="QEC61718.1"/>
    <property type="molecule type" value="Genomic_DNA"/>
</dbReference>
<sequence length="542" mass="63798">MFVNEKSDTPREQDLIIEKPKWLKNRGYLHITPKINVNKKEREIISKVKSEKYVGNHAFFPLIHSTIKERKFKKHPENPTKRGHNYYHKGVYKQTAKLRPLHYATHIDALIFGYYGHRLLELYEKKLKSIDELSDCITAYRKVATEDNAEIGKSTINFAKEAFSEIEKRACSECVVLMFDIKSFFSELNHEKLKRAWCKLLDKDRLPKDHYNVFKASTQFKYILRDELRLKKSTNGKRAGFDERMLAKIRKEHGIEAFFENEKAFREAIKSKEIKVYKRQFVKNGVPVGIPQGLPLSAILANLYLLEFDKKVFDYVVEEHGGYYRRYSDDILIVCKPNQSDCIKKFIISEIEKSLVSISIEKTEIYLFKPFQISPNKSRIVSIQLLKDQCKIEKPLSYLGFEFYGNKTLIKSANIGKFYRRIIYSVKRKASRAKHIALVSKSQPVVFKGRLIKLYKRLDLDSNRDTLFKVKRLVKNRDGGFNYKSVELKPKAETEKDVKKSNYISYVNRAQRLTGDRRIYKQINKRRSIFNEALAKHLKKHY</sequence>
<dbReference type="KEGG" id="mgin:FRZ54_03670"/>
<dbReference type="Proteomes" id="UP000321479">
    <property type="component" value="Chromosome"/>
</dbReference>
<evidence type="ECO:0000259" key="1">
    <source>
        <dbReference type="PROSITE" id="PS50878"/>
    </source>
</evidence>
<name>A0A5B8US75_9SPHI</name>
<feature type="domain" description="Reverse transcriptase" evidence="1">
    <location>
        <begin position="111"/>
        <end position="403"/>
    </location>
</feature>
<evidence type="ECO:0000313" key="2">
    <source>
        <dbReference type="EMBL" id="QEC61718.1"/>
    </source>
</evidence>
<evidence type="ECO:0000313" key="3">
    <source>
        <dbReference type="Proteomes" id="UP000321479"/>
    </source>
</evidence>
<gene>
    <name evidence="2" type="ORF">FRZ54_03670</name>
</gene>
<keyword evidence="3" id="KW-1185">Reference proteome</keyword>
<proteinExistence type="predicted"/>
<dbReference type="PROSITE" id="PS50878">
    <property type="entry name" value="RT_POL"/>
    <property type="match status" value="1"/>
</dbReference>
<reference evidence="2 3" key="1">
    <citation type="journal article" date="2017" name="Curr. Microbiol.">
        <title>Mucilaginibacter ginsenosidivorans sp. nov., Isolated from Soil of Ginseng Field.</title>
        <authorList>
            <person name="Kim M.M."/>
            <person name="Siddiqi M.Z."/>
            <person name="Im W.T."/>
        </authorList>
    </citation>
    <scope>NUCLEOTIDE SEQUENCE [LARGE SCALE GENOMIC DNA]</scope>
    <source>
        <strain evidence="2 3">Gsoil 3017</strain>
    </source>
</reference>
<dbReference type="InterPro" id="IPR043502">
    <property type="entry name" value="DNA/RNA_pol_sf"/>
</dbReference>
<protein>
    <recommendedName>
        <fullName evidence="1">Reverse transcriptase domain-containing protein</fullName>
    </recommendedName>
</protein>
<organism evidence="2 3">
    <name type="scientific">Mucilaginibacter ginsenosidivorans</name>
    <dbReference type="NCBI Taxonomy" id="398053"/>
    <lineage>
        <taxon>Bacteria</taxon>
        <taxon>Pseudomonadati</taxon>
        <taxon>Bacteroidota</taxon>
        <taxon>Sphingobacteriia</taxon>
        <taxon>Sphingobacteriales</taxon>
        <taxon>Sphingobacteriaceae</taxon>
        <taxon>Mucilaginibacter</taxon>
    </lineage>
</organism>
<dbReference type="RefSeq" id="WP_147030295.1">
    <property type="nucleotide sequence ID" value="NZ_CP042436.1"/>
</dbReference>
<dbReference type="Pfam" id="PF00078">
    <property type="entry name" value="RVT_1"/>
    <property type="match status" value="1"/>
</dbReference>